<comment type="caution">
    <text evidence="1">The sequence shown here is derived from an EMBL/GenBank/DDBJ whole genome shotgun (WGS) entry which is preliminary data.</text>
</comment>
<evidence type="ECO:0000313" key="1">
    <source>
        <dbReference type="EMBL" id="KAJ2802949.1"/>
    </source>
</evidence>
<dbReference type="Proteomes" id="UP001140087">
    <property type="component" value="Unassembled WGS sequence"/>
</dbReference>
<reference evidence="1" key="1">
    <citation type="submission" date="2022-07" db="EMBL/GenBank/DDBJ databases">
        <title>Phylogenomic reconstructions and comparative analyses of Kickxellomycotina fungi.</title>
        <authorList>
            <person name="Reynolds N.K."/>
            <person name="Stajich J.E."/>
            <person name="Barry K."/>
            <person name="Grigoriev I.V."/>
            <person name="Crous P."/>
            <person name="Smith M.E."/>
        </authorList>
    </citation>
    <scope>NUCLEOTIDE SEQUENCE</scope>
    <source>
        <strain evidence="1">BCRC 34780</strain>
    </source>
</reference>
<evidence type="ECO:0000313" key="2">
    <source>
        <dbReference type="Proteomes" id="UP001140087"/>
    </source>
</evidence>
<gene>
    <name evidence="1" type="ORF">H4R21_002218</name>
</gene>
<protein>
    <submittedName>
        <fullName evidence="1">Uncharacterized protein</fullName>
    </submittedName>
</protein>
<dbReference type="EMBL" id="JANBUN010000545">
    <property type="protein sequence ID" value="KAJ2802949.1"/>
    <property type="molecule type" value="Genomic_DNA"/>
</dbReference>
<name>A0ACC1L8J8_9FUNG</name>
<keyword evidence="2" id="KW-1185">Reference proteome</keyword>
<proteinExistence type="predicted"/>
<accession>A0ACC1L8J8</accession>
<sequence length="321" mass="34500">MPRLPSVATLLLAAVSVLRGAESSPVRALQKRIYGGNDMPTNQAPYAVSVTMWAPSGNGNICGGTLISDRHVVTAAHCLTSVDDRFQSSYTVTVGYNSQQKDKQTRVNATKIDIHPGYDANNDYKYDIAILTIPPITFGAGAQRMPIDDGQLEPRQPLLAVGWGHVESTDDLPNSLKKTTVEIGDIDGCRRFQPGFDDSNGQVVCTLKALTPGKAICQGDSGSGVSIDRNGKQYLVGLGSRIFYFDSTVCGGDDSATFFVHLSKQLDFITQCTGLTREYLLGKQPSNIPQAWSAAISRAIQSSIISVFNSLLSLNLPLPSL</sequence>
<organism evidence="1 2">
    <name type="scientific">Coemansia helicoidea</name>
    <dbReference type="NCBI Taxonomy" id="1286919"/>
    <lineage>
        <taxon>Eukaryota</taxon>
        <taxon>Fungi</taxon>
        <taxon>Fungi incertae sedis</taxon>
        <taxon>Zoopagomycota</taxon>
        <taxon>Kickxellomycotina</taxon>
        <taxon>Kickxellomycetes</taxon>
        <taxon>Kickxellales</taxon>
        <taxon>Kickxellaceae</taxon>
        <taxon>Coemansia</taxon>
    </lineage>
</organism>